<sequence>MSAFQQLPDIQERNQTKITEIWAKIIATGLNHVLQNLPPVDDYDITLEGVAPALNIGCVWPQATYAGDCTLHLNSVPRTYPDYSRNHSRPRHDWVAGMDHENIRKKGVFAWHPELYNGLFERPMNRRTAALLQYYILQWAANTLVSFRFSGDIDVDALCEALEMLGETEEFKARAPEIGQQQPTEQPFTEQQLMGQQFMEQELTRTSPTNGLMASDQDNNRDANRRSVRAILNEIRTSVPAVDTLPTLQDLNLKFEPHDKDERFYLPFRLYIGKSKGATNRCEAWMYMTYPQGKKQGVVQPCEMNLTNANGEVVGSRTLATGWSPDLGELNLAEPFKATKGSEKGSNYLPLTYVTQYCFLLKYEEEGVPINKSLIVINQTFKRYLENGVKFYQQSVKSKPTKSQAKPKAVPKIRLGGQKATRATRQQRVNYEEAPDVGADEEENYSYTPSATARILRERNKEKSSKGKHAISPPNLSSANNEAPSAAASADETQESIHTLHTADELNLRETQLQNRLSYSLTSVHKSYLHWNNVRETIPEEVLDELYEELPLLKLAEQNLSNEIEKQIQTWNGVQDVLSRMEELGLESQWQG</sequence>
<comment type="caution">
    <text evidence="2">The sequence shown here is derived from an EMBL/GenBank/DDBJ whole genome shotgun (WGS) entry which is preliminary data.</text>
</comment>
<dbReference type="AlphaFoldDB" id="A0A9W8XEV3"/>
<feature type="compositionally biased region" description="Basic and acidic residues" evidence="1">
    <location>
        <begin position="455"/>
        <end position="465"/>
    </location>
</feature>
<gene>
    <name evidence="2" type="ORF">N0V89_007958</name>
</gene>
<evidence type="ECO:0000313" key="3">
    <source>
        <dbReference type="Proteomes" id="UP001140513"/>
    </source>
</evidence>
<dbReference type="RefSeq" id="XP_056068274.1">
    <property type="nucleotide sequence ID" value="XM_056216718.1"/>
</dbReference>
<organism evidence="2 3">
    <name type="scientific">Didymosphaeria variabile</name>
    <dbReference type="NCBI Taxonomy" id="1932322"/>
    <lineage>
        <taxon>Eukaryota</taxon>
        <taxon>Fungi</taxon>
        <taxon>Dikarya</taxon>
        <taxon>Ascomycota</taxon>
        <taxon>Pezizomycotina</taxon>
        <taxon>Dothideomycetes</taxon>
        <taxon>Pleosporomycetidae</taxon>
        <taxon>Pleosporales</taxon>
        <taxon>Massarineae</taxon>
        <taxon>Didymosphaeriaceae</taxon>
        <taxon>Didymosphaeria</taxon>
    </lineage>
</organism>
<feature type="compositionally biased region" description="Low complexity" evidence="1">
    <location>
        <begin position="472"/>
        <end position="490"/>
    </location>
</feature>
<dbReference type="EMBL" id="JAPEUX010000006">
    <property type="protein sequence ID" value="KAJ4349344.1"/>
    <property type="molecule type" value="Genomic_DNA"/>
</dbReference>
<feature type="compositionally biased region" description="Acidic residues" evidence="1">
    <location>
        <begin position="433"/>
        <end position="444"/>
    </location>
</feature>
<proteinExistence type="predicted"/>
<feature type="region of interest" description="Disordered" evidence="1">
    <location>
        <begin position="395"/>
        <end position="496"/>
    </location>
</feature>
<keyword evidence="3" id="KW-1185">Reference proteome</keyword>
<dbReference type="Proteomes" id="UP001140513">
    <property type="component" value="Unassembled WGS sequence"/>
</dbReference>
<reference evidence="2" key="1">
    <citation type="submission" date="2022-10" db="EMBL/GenBank/DDBJ databases">
        <title>Tapping the CABI collections for fungal endophytes: first genome assemblies for Collariella, Neodidymelliopsis, Ascochyta clinopodiicola, Didymella pomorum, Didymosphaeria variabile, Neocosmospora piperis and Neocucurbitaria cava.</title>
        <authorList>
            <person name="Hill R."/>
        </authorList>
    </citation>
    <scope>NUCLEOTIDE SEQUENCE</scope>
    <source>
        <strain evidence="2">IMI 356815</strain>
    </source>
</reference>
<accession>A0A9W8XEV3</accession>
<evidence type="ECO:0000256" key="1">
    <source>
        <dbReference type="SAM" id="MobiDB-lite"/>
    </source>
</evidence>
<protein>
    <submittedName>
        <fullName evidence="2">Uncharacterized protein</fullName>
    </submittedName>
</protein>
<dbReference type="OrthoDB" id="10556397at2759"/>
<feature type="compositionally biased region" description="Polar residues" evidence="1">
    <location>
        <begin position="395"/>
        <end position="404"/>
    </location>
</feature>
<evidence type="ECO:0000313" key="2">
    <source>
        <dbReference type="EMBL" id="KAJ4349344.1"/>
    </source>
</evidence>
<dbReference type="GeneID" id="80911488"/>
<name>A0A9W8XEV3_9PLEO</name>